<organism evidence="4 5">
    <name type="scientific">Sphingobacterium alkalisoli</name>
    <dbReference type="NCBI Taxonomy" id="1874115"/>
    <lineage>
        <taxon>Bacteria</taxon>
        <taxon>Pseudomonadati</taxon>
        <taxon>Bacteroidota</taxon>
        <taxon>Sphingobacteriia</taxon>
        <taxon>Sphingobacteriales</taxon>
        <taxon>Sphingobacteriaceae</taxon>
        <taxon>Sphingobacterium</taxon>
    </lineage>
</organism>
<accession>A0A4U0H7X7</accession>
<proteinExistence type="predicted"/>
<dbReference type="PROSITE" id="PS51257">
    <property type="entry name" value="PROKAR_LIPOPROTEIN"/>
    <property type="match status" value="1"/>
</dbReference>
<evidence type="ECO:0000256" key="2">
    <source>
        <dbReference type="ARBA" id="ARBA00022729"/>
    </source>
</evidence>
<protein>
    <recommendedName>
        <fullName evidence="1">Type IV secretion system putative lipoprotein virB7</fullName>
    </recommendedName>
</protein>
<dbReference type="InterPro" id="IPR012640">
    <property type="entry name" value="Membr_lipoprot_lipid_attach_CS"/>
</dbReference>
<keyword evidence="5" id="KW-1185">Reference proteome</keyword>
<keyword evidence="2 3" id="KW-0732">Signal</keyword>
<name>A0A4U0H7X7_9SPHI</name>
<dbReference type="RefSeq" id="WP_136818663.1">
    <property type="nucleotide sequence ID" value="NZ_BMJX01000001.1"/>
</dbReference>
<sequence length="128" mass="14478">MKKSIFFLLVALALASCQSKEGKIFSFVEDFNNSEIVNPLIKQSKAYYINKREANIDFIFNAEDSVITNDILKKSFSSILGQVINAHPDLNTLVNDGVIFNLRIFNQFGTKVIESPLNKDNIKDLNVF</sequence>
<gene>
    <name evidence="4" type="ORF">FAZ19_00590</name>
</gene>
<reference evidence="4 5" key="1">
    <citation type="submission" date="2019-04" db="EMBL/GenBank/DDBJ databases">
        <title>Sphingobacterium olei sp. nov., isolated from oil-contaminated soil.</title>
        <authorList>
            <person name="Liu B."/>
        </authorList>
    </citation>
    <scope>NUCLEOTIDE SEQUENCE [LARGE SCALE GENOMIC DNA]</scope>
    <source>
        <strain evidence="4 5">Y3L14</strain>
    </source>
</reference>
<evidence type="ECO:0000313" key="5">
    <source>
        <dbReference type="Proteomes" id="UP000309872"/>
    </source>
</evidence>
<dbReference type="Proteomes" id="UP000309872">
    <property type="component" value="Unassembled WGS sequence"/>
</dbReference>
<evidence type="ECO:0000256" key="1">
    <source>
        <dbReference type="ARBA" id="ARBA00017922"/>
    </source>
</evidence>
<dbReference type="OrthoDB" id="709901at2"/>
<dbReference type="EMBL" id="SUKA01000001">
    <property type="protein sequence ID" value="TJY67796.1"/>
    <property type="molecule type" value="Genomic_DNA"/>
</dbReference>
<dbReference type="Pfam" id="PF08139">
    <property type="entry name" value="LPAM_1"/>
    <property type="match status" value="1"/>
</dbReference>
<evidence type="ECO:0000313" key="4">
    <source>
        <dbReference type="EMBL" id="TJY67796.1"/>
    </source>
</evidence>
<dbReference type="AlphaFoldDB" id="A0A4U0H7X7"/>
<comment type="caution">
    <text evidence="4">The sequence shown here is derived from an EMBL/GenBank/DDBJ whole genome shotgun (WGS) entry which is preliminary data.</text>
</comment>
<feature type="signal peptide" evidence="3">
    <location>
        <begin position="1"/>
        <end position="19"/>
    </location>
</feature>
<evidence type="ECO:0000256" key="3">
    <source>
        <dbReference type="SAM" id="SignalP"/>
    </source>
</evidence>
<feature type="chain" id="PRO_5020512583" description="Type IV secretion system putative lipoprotein virB7" evidence="3">
    <location>
        <begin position="20"/>
        <end position="128"/>
    </location>
</feature>